<dbReference type="InterPro" id="IPR013123">
    <property type="entry name" value="SpoU_subst-bd"/>
</dbReference>
<evidence type="ECO:0000256" key="3">
    <source>
        <dbReference type="ARBA" id="ARBA00022679"/>
    </source>
</evidence>
<dbReference type="Pfam" id="PF22435">
    <property type="entry name" value="MRM3-like_sub_bind"/>
    <property type="match status" value="1"/>
</dbReference>
<name>A0A7X2NJ08_9CLOT</name>
<dbReference type="InterPro" id="IPR051259">
    <property type="entry name" value="rRNA_Methyltransferase"/>
</dbReference>
<keyword evidence="6" id="KW-1185">Reference proteome</keyword>
<evidence type="ECO:0000256" key="2">
    <source>
        <dbReference type="ARBA" id="ARBA00022603"/>
    </source>
</evidence>
<dbReference type="InterPro" id="IPR029026">
    <property type="entry name" value="tRNA_m1G_MTases_N"/>
</dbReference>
<dbReference type="CDD" id="cd18095">
    <property type="entry name" value="SpoU-like_rRNA-MTase"/>
    <property type="match status" value="1"/>
</dbReference>
<dbReference type="GO" id="GO:0032259">
    <property type="term" value="P:methylation"/>
    <property type="evidence" value="ECO:0007669"/>
    <property type="project" value="UniProtKB-KW"/>
</dbReference>
<dbReference type="InterPro" id="IPR001537">
    <property type="entry name" value="SpoU_MeTrfase"/>
</dbReference>
<dbReference type="SMART" id="SM00967">
    <property type="entry name" value="SpoU_sub_bind"/>
    <property type="match status" value="1"/>
</dbReference>
<organism evidence="5 6">
    <name type="scientific">Clostridium porci</name>
    <dbReference type="NCBI Taxonomy" id="2605778"/>
    <lineage>
        <taxon>Bacteria</taxon>
        <taxon>Bacillati</taxon>
        <taxon>Bacillota</taxon>
        <taxon>Clostridia</taxon>
        <taxon>Eubacteriales</taxon>
        <taxon>Clostridiaceae</taxon>
        <taxon>Clostridium</taxon>
    </lineage>
</organism>
<sequence>MINSTSNRQVKRVADLRGKAKVRREEGMFVAEGLRMCRELSPGEVDTLFVTEDFQKDRENRRWLTHFQYETVTDVVMKSMADTQSPQGVLAIVRQRNYSLEDILSTPLKQALLILETLQDPGNLGTILRAGEGAGITGVIMNRETADIYNPKVIRSTMGSILRVPFVYVEDLKPACEVIKREGVRLFAAHLKGMNNYDQEDYTDNVGFLIGNEARGLTEETAALADAYVKIPMAGRVESLNAAIAASVLMFEAARQRRNKWFPSG</sequence>
<dbReference type="Proteomes" id="UP000429958">
    <property type="component" value="Unassembled WGS sequence"/>
</dbReference>
<evidence type="ECO:0000313" key="6">
    <source>
        <dbReference type="Proteomes" id="UP000429958"/>
    </source>
</evidence>
<dbReference type="Gene3D" id="3.40.1280.10">
    <property type="match status" value="1"/>
</dbReference>
<proteinExistence type="inferred from homology"/>
<evidence type="ECO:0000256" key="1">
    <source>
        <dbReference type="ARBA" id="ARBA00007228"/>
    </source>
</evidence>
<dbReference type="Pfam" id="PF00588">
    <property type="entry name" value="SpoU_methylase"/>
    <property type="match status" value="1"/>
</dbReference>
<dbReference type="PANTHER" id="PTHR43191:SF2">
    <property type="entry name" value="RRNA METHYLTRANSFERASE 3, MITOCHONDRIAL"/>
    <property type="match status" value="1"/>
</dbReference>
<dbReference type="InterPro" id="IPR029028">
    <property type="entry name" value="Alpha/beta_knot_MTases"/>
</dbReference>
<dbReference type="PANTHER" id="PTHR43191">
    <property type="entry name" value="RRNA METHYLTRANSFERASE 3"/>
    <property type="match status" value="1"/>
</dbReference>
<keyword evidence="3 5" id="KW-0808">Transferase</keyword>
<accession>A0A7X2NJ08</accession>
<dbReference type="GO" id="GO:0005737">
    <property type="term" value="C:cytoplasm"/>
    <property type="evidence" value="ECO:0007669"/>
    <property type="project" value="UniProtKB-ARBA"/>
</dbReference>
<reference evidence="5 6" key="1">
    <citation type="submission" date="2019-08" db="EMBL/GenBank/DDBJ databases">
        <title>In-depth cultivation of the pig gut microbiome towards novel bacterial diversity and tailored functional studies.</title>
        <authorList>
            <person name="Wylensek D."/>
            <person name="Hitch T.C.A."/>
            <person name="Clavel T."/>
        </authorList>
    </citation>
    <scope>NUCLEOTIDE SEQUENCE [LARGE SCALE GENOMIC DNA]</scope>
    <source>
        <strain evidence="5 6">WCA-389-WT-23D1</strain>
    </source>
</reference>
<dbReference type="AlphaFoldDB" id="A0A7X2NJ08"/>
<dbReference type="SUPFAM" id="SSF55315">
    <property type="entry name" value="L30e-like"/>
    <property type="match status" value="1"/>
</dbReference>
<evidence type="ECO:0000259" key="4">
    <source>
        <dbReference type="SMART" id="SM00967"/>
    </source>
</evidence>
<keyword evidence="2 5" id="KW-0489">Methyltransferase</keyword>
<dbReference type="InterPro" id="IPR029064">
    <property type="entry name" value="Ribosomal_eL30-like_sf"/>
</dbReference>
<dbReference type="InterPro" id="IPR053888">
    <property type="entry name" value="MRM3-like_sub_bind"/>
</dbReference>
<comment type="similarity">
    <text evidence="1">Belongs to the class IV-like SAM-binding methyltransferase superfamily. RNA methyltransferase TrmH family.</text>
</comment>
<dbReference type="GO" id="GO:0003723">
    <property type="term" value="F:RNA binding"/>
    <property type="evidence" value="ECO:0007669"/>
    <property type="project" value="InterPro"/>
</dbReference>
<protein>
    <submittedName>
        <fullName evidence="5">RNA methyltransferase</fullName>
    </submittedName>
</protein>
<dbReference type="EMBL" id="VUMD01000002">
    <property type="protein sequence ID" value="MSS35685.1"/>
    <property type="molecule type" value="Genomic_DNA"/>
</dbReference>
<dbReference type="RefSeq" id="WP_154471078.1">
    <property type="nucleotide sequence ID" value="NZ_DBEWUL010000033.1"/>
</dbReference>
<gene>
    <name evidence="5" type="ORF">FYJ39_03595</name>
</gene>
<dbReference type="GO" id="GO:0006396">
    <property type="term" value="P:RNA processing"/>
    <property type="evidence" value="ECO:0007669"/>
    <property type="project" value="InterPro"/>
</dbReference>
<comment type="caution">
    <text evidence="5">The sequence shown here is derived from an EMBL/GenBank/DDBJ whole genome shotgun (WGS) entry which is preliminary data.</text>
</comment>
<dbReference type="Gene3D" id="3.30.1330.30">
    <property type="match status" value="1"/>
</dbReference>
<dbReference type="SUPFAM" id="SSF75217">
    <property type="entry name" value="alpha/beta knot"/>
    <property type="match status" value="1"/>
</dbReference>
<evidence type="ECO:0000313" key="5">
    <source>
        <dbReference type="EMBL" id="MSS35685.1"/>
    </source>
</evidence>
<feature type="domain" description="RNA 2-O ribose methyltransferase substrate binding" evidence="4">
    <location>
        <begin position="30"/>
        <end position="99"/>
    </location>
</feature>
<dbReference type="GO" id="GO:0008173">
    <property type="term" value="F:RNA methyltransferase activity"/>
    <property type="evidence" value="ECO:0007669"/>
    <property type="project" value="InterPro"/>
</dbReference>